<keyword evidence="5" id="KW-1185">Reference proteome</keyword>
<feature type="compositionally biased region" description="Low complexity" evidence="2">
    <location>
        <begin position="343"/>
        <end position="353"/>
    </location>
</feature>
<evidence type="ECO:0000313" key="5">
    <source>
        <dbReference type="Proteomes" id="UP001194468"/>
    </source>
</evidence>
<feature type="region of interest" description="Disordered" evidence="2">
    <location>
        <begin position="306"/>
        <end position="412"/>
    </location>
</feature>
<dbReference type="PANTHER" id="PTHR13275:SF4">
    <property type="entry name" value="VACUOLAR PROTEIN SORTING-ASSOCIATED PROTEIN 72 HOMOLOG"/>
    <property type="match status" value="1"/>
</dbReference>
<feature type="compositionally biased region" description="Low complexity" evidence="2">
    <location>
        <begin position="312"/>
        <end position="324"/>
    </location>
</feature>
<reference evidence="4" key="2">
    <citation type="journal article" date="2020" name="Nat. Commun.">
        <title>Large-scale genome sequencing of mycorrhizal fungi provides insights into the early evolution of symbiotic traits.</title>
        <authorList>
            <person name="Miyauchi S."/>
            <person name="Kiss E."/>
            <person name="Kuo A."/>
            <person name="Drula E."/>
            <person name="Kohler A."/>
            <person name="Sanchez-Garcia M."/>
            <person name="Morin E."/>
            <person name="Andreopoulos B."/>
            <person name="Barry K.W."/>
            <person name="Bonito G."/>
            <person name="Buee M."/>
            <person name="Carver A."/>
            <person name="Chen C."/>
            <person name="Cichocki N."/>
            <person name="Clum A."/>
            <person name="Culley D."/>
            <person name="Crous P.W."/>
            <person name="Fauchery L."/>
            <person name="Girlanda M."/>
            <person name="Hayes R.D."/>
            <person name="Keri Z."/>
            <person name="LaButti K."/>
            <person name="Lipzen A."/>
            <person name="Lombard V."/>
            <person name="Magnuson J."/>
            <person name="Maillard F."/>
            <person name="Murat C."/>
            <person name="Nolan M."/>
            <person name="Ohm R.A."/>
            <person name="Pangilinan J."/>
            <person name="Pereira M.F."/>
            <person name="Perotto S."/>
            <person name="Peter M."/>
            <person name="Pfister S."/>
            <person name="Riley R."/>
            <person name="Sitrit Y."/>
            <person name="Stielow J.B."/>
            <person name="Szollosi G."/>
            <person name="Zifcakova L."/>
            <person name="Stursova M."/>
            <person name="Spatafora J.W."/>
            <person name="Tedersoo L."/>
            <person name="Vaario L.M."/>
            <person name="Yamada A."/>
            <person name="Yan M."/>
            <person name="Wang P."/>
            <person name="Xu J."/>
            <person name="Bruns T."/>
            <person name="Baldrian P."/>
            <person name="Vilgalys R."/>
            <person name="Dunand C."/>
            <person name="Henrissat B."/>
            <person name="Grigoriev I.V."/>
            <person name="Hibbett D."/>
            <person name="Nagy L.G."/>
            <person name="Martin F.M."/>
        </authorList>
    </citation>
    <scope>NUCLEOTIDE SEQUENCE</scope>
    <source>
        <strain evidence="4">BED1</strain>
    </source>
</reference>
<feature type="compositionally biased region" description="Acidic residues" evidence="2">
    <location>
        <begin position="30"/>
        <end position="73"/>
    </location>
</feature>
<evidence type="ECO:0000313" key="4">
    <source>
        <dbReference type="EMBL" id="KAF8443944.1"/>
    </source>
</evidence>
<dbReference type="Pfam" id="PF05764">
    <property type="entry name" value="YL1"/>
    <property type="match status" value="1"/>
</dbReference>
<dbReference type="SMART" id="SM00993">
    <property type="entry name" value="YL1_C"/>
    <property type="match status" value="1"/>
</dbReference>
<dbReference type="Pfam" id="PF08265">
    <property type="entry name" value="YL1_C"/>
    <property type="match status" value="1"/>
</dbReference>
<evidence type="ECO:0000256" key="1">
    <source>
        <dbReference type="ARBA" id="ARBA00006832"/>
    </source>
</evidence>
<sequence length="586" mass="63394">MAEEAESLVSRRPKRSTAGNRMELALTELALEEPPEGEEDLEFFVDKEEEDAFESDFASTDEEAAQEDVDEEDRAVREEERQERKTARARVEKATAAAHARQRVTFNPGATPSRPRTQKPKRRVSLGVVVDAETGEVIESGAGPVGVKRKSQRRHTILNTSATVNRIKDAEEKRAAIPKKTKMATRLPTQDELIARALDTEEGNITEHRDYLRLEEEKRAKARVVKQAIEGPVLRWVSKKETVQVEVQLPSPPPLPPATTTGTGANLYAAKYSFVYASGVGGGTVGSQPYSMPFYAYTPFVAQNGTSKPQQAVPSTSVTAPTSSNGNSAVATAGTSTSLVAQSTSSLPSTSSSNIQGPATLGATPAIDTTSVPPTSSLQQQPESQPQPPASAQAQTSTPTQTQTQTPPVLFPYPPAPTVPLVAHRTVDVCKNYVIHELSQSIPSKPPWKDTMSAMFGNHVQWDELKVFTSKGRPLARPVRMCYITGLPAKYCDPRTNAPFANVGAYEVLTKVIGRGYVWCSALGCYVGVNETSQKDRRSDEEAEKGGMAGAGADVVDGVVGGQENDETEEPEERIAKRRRTEMTAG</sequence>
<protein>
    <submittedName>
        <fullName evidence="4">YL1 nuclear protein-domain-containing protein</fullName>
    </submittedName>
</protein>
<dbReference type="Proteomes" id="UP001194468">
    <property type="component" value="Unassembled WGS sequence"/>
</dbReference>
<dbReference type="GO" id="GO:0005634">
    <property type="term" value="C:nucleus"/>
    <property type="evidence" value="ECO:0007669"/>
    <property type="project" value="TreeGrafter"/>
</dbReference>
<reference evidence="4" key="1">
    <citation type="submission" date="2019-10" db="EMBL/GenBank/DDBJ databases">
        <authorList>
            <consortium name="DOE Joint Genome Institute"/>
            <person name="Kuo A."/>
            <person name="Miyauchi S."/>
            <person name="Kiss E."/>
            <person name="Drula E."/>
            <person name="Kohler A."/>
            <person name="Sanchez-Garcia M."/>
            <person name="Andreopoulos B."/>
            <person name="Barry K.W."/>
            <person name="Bonito G."/>
            <person name="Buee M."/>
            <person name="Carver A."/>
            <person name="Chen C."/>
            <person name="Cichocki N."/>
            <person name="Clum A."/>
            <person name="Culley D."/>
            <person name="Crous P.W."/>
            <person name="Fauchery L."/>
            <person name="Girlanda M."/>
            <person name="Hayes R."/>
            <person name="Keri Z."/>
            <person name="LaButti K."/>
            <person name="Lipzen A."/>
            <person name="Lombard V."/>
            <person name="Magnuson J."/>
            <person name="Maillard F."/>
            <person name="Morin E."/>
            <person name="Murat C."/>
            <person name="Nolan M."/>
            <person name="Ohm R."/>
            <person name="Pangilinan J."/>
            <person name="Pereira M."/>
            <person name="Perotto S."/>
            <person name="Peter M."/>
            <person name="Riley R."/>
            <person name="Sitrit Y."/>
            <person name="Stielow B."/>
            <person name="Szollosi G."/>
            <person name="Zifcakova L."/>
            <person name="Stursova M."/>
            <person name="Spatafora J.W."/>
            <person name="Tedersoo L."/>
            <person name="Vaario L.-M."/>
            <person name="Yamada A."/>
            <person name="Yan M."/>
            <person name="Wang P."/>
            <person name="Xu J."/>
            <person name="Bruns T."/>
            <person name="Baldrian P."/>
            <person name="Vilgalys R."/>
            <person name="Henrissat B."/>
            <person name="Grigoriev I.V."/>
            <person name="Hibbett D."/>
            <person name="Nagy L.G."/>
            <person name="Martin F.M."/>
        </authorList>
    </citation>
    <scope>NUCLEOTIDE SEQUENCE</scope>
    <source>
        <strain evidence="4">BED1</strain>
    </source>
</reference>
<dbReference type="EMBL" id="WHUW01000007">
    <property type="protein sequence ID" value="KAF8443944.1"/>
    <property type="molecule type" value="Genomic_DNA"/>
</dbReference>
<comment type="similarity">
    <text evidence="1">Belongs to the VPS72/YL1 family.</text>
</comment>
<organism evidence="4 5">
    <name type="scientific">Boletus edulis BED1</name>
    <dbReference type="NCBI Taxonomy" id="1328754"/>
    <lineage>
        <taxon>Eukaryota</taxon>
        <taxon>Fungi</taxon>
        <taxon>Dikarya</taxon>
        <taxon>Basidiomycota</taxon>
        <taxon>Agaricomycotina</taxon>
        <taxon>Agaricomycetes</taxon>
        <taxon>Agaricomycetidae</taxon>
        <taxon>Boletales</taxon>
        <taxon>Boletineae</taxon>
        <taxon>Boletaceae</taxon>
        <taxon>Boletoideae</taxon>
        <taxon>Boletus</taxon>
    </lineage>
</organism>
<feature type="region of interest" description="Disordered" evidence="2">
    <location>
        <begin position="533"/>
        <end position="586"/>
    </location>
</feature>
<dbReference type="PANTHER" id="PTHR13275">
    <property type="entry name" value="YL-1 PROTEIN TRANSCRIPTION FACTOR-LIKE 1"/>
    <property type="match status" value="1"/>
</dbReference>
<comment type="caution">
    <text evidence="4">The sequence shown here is derived from an EMBL/GenBank/DDBJ whole genome shotgun (WGS) entry which is preliminary data.</text>
</comment>
<feature type="region of interest" description="Disordered" evidence="2">
    <location>
        <begin position="1"/>
        <end position="127"/>
    </location>
</feature>
<feature type="compositionally biased region" description="Polar residues" evidence="2">
    <location>
        <begin position="325"/>
        <end position="342"/>
    </location>
</feature>
<feature type="domain" description="Vps72/YL1 C-terminal" evidence="3">
    <location>
        <begin position="480"/>
        <end position="509"/>
    </location>
</feature>
<feature type="compositionally biased region" description="Low complexity" evidence="2">
    <location>
        <begin position="373"/>
        <end position="408"/>
    </location>
</feature>
<evidence type="ECO:0000259" key="3">
    <source>
        <dbReference type="SMART" id="SM00993"/>
    </source>
</evidence>
<dbReference type="AlphaFoldDB" id="A0AAD4GGR7"/>
<evidence type="ECO:0000256" key="2">
    <source>
        <dbReference type="SAM" id="MobiDB-lite"/>
    </source>
</evidence>
<gene>
    <name evidence="4" type="ORF">L210DRAFT_3643520</name>
</gene>
<accession>A0AAD4GGR7</accession>
<dbReference type="InterPro" id="IPR046757">
    <property type="entry name" value="YL1_N"/>
</dbReference>
<name>A0AAD4GGR7_BOLED</name>
<dbReference type="InterPro" id="IPR013272">
    <property type="entry name" value="Vps72/YL1_C"/>
</dbReference>
<proteinExistence type="inferred from homology"/>
<feature type="compositionally biased region" description="Basic and acidic residues" evidence="2">
    <location>
        <begin position="74"/>
        <end position="93"/>
    </location>
</feature>